<dbReference type="Pfam" id="PF03171">
    <property type="entry name" value="2OG-FeII_Oxy"/>
    <property type="match status" value="1"/>
</dbReference>
<gene>
    <name evidence="3" type="ORF">PPROV_000337300</name>
</gene>
<dbReference type="PANTHER" id="PTHR47990">
    <property type="entry name" value="2-OXOGLUTARATE (2OG) AND FE(II)-DEPENDENT OXYGENASE SUPERFAMILY PROTEIN-RELATED"/>
    <property type="match status" value="1"/>
</dbReference>
<dbReference type="InterPro" id="IPR026992">
    <property type="entry name" value="DIOX_N"/>
</dbReference>
<evidence type="ECO:0000313" key="4">
    <source>
        <dbReference type="Proteomes" id="UP000660262"/>
    </source>
</evidence>
<dbReference type="InterPro" id="IPR044861">
    <property type="entry name" value="IPNS-like_FE2OG_OXY"/>
</dbReference>
<comment type="similarity">
    <text evidence="1">Belongs to the iron/ascorbate-dependent oxidoreductase family.</text>
</comment>
<evidence type="ECO:0000259" key="2">
    <source>
        <dbReference type="PROSITE" id="PS51471"/>
    </source>
</evidence>
<keyword evidence="1" id="KW-0560">Oxidoreductase</keyword>
<protein>
    <recommendedName>
        <fullName evidence="2">Fe2OG dioxygenase domain-containing protein</fullName>
    </recommendedName>
</protein>
<proteinExistence type="inferred from homology"/>
<evidence type="ECO:0000313" key="3">
    <source>
        <dbReference type="EMBL" id="GHP04619.1"/>
    </source>
</evidence>
<dbReference type="InterPro" id="IPR027443">
    <property type="entry name" value="IPNS-like_sf"/>
</dbReference>
<dbReference type="AlphaFoldDB" id="A0A830HH26"/>
<dbReference type="Gene3D" id="2.60.120.330">
    <property type="entry name" value="B-lactam Antibiotic, Isopenicillin N Synthase, Chain"/>
    <property type="match status" value="1"/>
</dbReference>
<dbReference type="GO" id="GO:0046872">
    <property type="term" value="F:metal ion binding"/>
    <property type="evidence" value="ECO:0007669"/>
    <property type="project" value="UniProtKB-KW"/>
</dbReference>
<reference evidence="3" key="1">
    <citation type="submission" date="2020-10" db="EMBL/GenBank/DDBJ databases">
        <title>Unveiling of a novel bifunctional photoreceptor, Dualchrome1, isolated from a cosmopolitan green alga.</title>
        <authorList>
            <person name="Suzuki S."/>
            <person name="Kawachi M."/>
        </authorList>
    </citation>
    <scope>NUCLEOTIDE SEQUENCE</scope>
    <source>
        <strain evidence="3">NIES 2893</strain>
    </source>
</reference>
<keyword evidence="1" id="KW-0479">Metal-binding</keyword>
<dbReference type="InterPro" id="IPR050231">
    <property type="entry name" value="Iron_ascorbate_oxido_reductase"/>
</dbReference>
<dbReference type="InterPro" id="IPR005123">
    <property type="entry name" value="Oxoglu/Fe-dep_dioxygenase_dom"/>
</dbReference>
<dbReference type="OrthoDB" id="288590at2759"/>
<dbReference type="SUPFAM" id="SSF51197">
    <property type="entry name" value="Clavaminate synthase-like"/>
    <property type="match status" value="1"/>
</dbReference>
<evidence type="ECO:0000256" key="1">
    <source>
        <dbReference type="RuleBase" id="RU003682"/>
    </source>
</evidence>
<dbReference type="EMBL" id="BNJQ01000008">
    <property type="protein sequence ID" value="GHP04619.1"/>
    <property type="molecule type" value="Genomic_DNA"/>
</dbReference>
<accession>A0A830HH26</accession>
<dbReference type="PROSITE" id="PS51471">
    <property type="entry name" value="FE2OG_OXY"/>
    <property type="match status" value="1"/>
</dbReference>
<dbReference type="Pfam" id="PF14226">
    <property type="entry name" value="DIOX_N"/>
    <property type="match status" value="1"/>
</dbReference>
<feature type="domain" description="Fe2OG dioxygenase" evidence="2">
    <location>
        <begin position="182"/>
        <end position="307"/>
    </location>
</feature>
<name>A0A830HH26_9CHLO</name>
<dbReference type="Proteomes" id="UP000660262">
    <property type="component" value="Unassembled WGS sequence"/>
</dbReference>
<organism evidence="3 4">
    <name type="scientific">Pycnococcus provasolii</name>
    <dbReference type="NCBI Taxonomy" id="41880"/>
    <lineage>
        <taxon>Eukaryota</taxon>
        <taxon>Viridiplantae</taxon>
        <taxon>Chlorophyta</taxon>
        <taxon>Pseudoscourfieldiophyceae</taxon>
        <taxon>Pseudoscourfieldiales</taxon>
        <taxon>Pycnococcaceae</taxon>
        <taxon>Pycnococcus</taxon>
    </lineage>
</organism>
<dbReference type="GO" id="GO:0016491">
    <property type="term" value="F:oxidoreductase activity"/>
    <property type="evidence" value="ECO:0007669"/>
    <property type="project" value="UniProtKB-KW"/>
</dbReference>
<comment type="caution">
    <text evidence="3">The sequence shown here is derived from an EMBL/GenBank/DDBJ whole genome shotgun (WGS) entry which is preliminary data.</text>
</comment>
<sequence length="346" mass="38402">MSALSRGMMSDDANTLVLSPVNLSAYATRSSVNSDSQEERRKLAASSWNDVCTRHGFSIATLPLGRITPELLARTFDVAKQLFTLDDDAKMKLRRHNPADNMGYAPLGGEAHDTVRGADRKEAFNVRSRRCHTNDYTGCPPDFQPVVEEFWDALEDTARALATCAADAIGVESDFFAKTLKSWEHCTIRFLHYPACDFGGDEDSSPIRCGCHTDFGLFTLLFVKDGESGLQLKAVDGSVEHDDPNLPWRNVQLPASEDPNGVVMLNTGALLARWTNDAWRATAHRVVVPSEAQARQSRYSIAFFVDPDPEMEVAVHEKLGTPKYAPILAGEYLRMRLDEIHLAQKK</sequence>
<keyword evidence="4" id="KW-1185">Reference proteome</keyword>
<keyword evidence="1" id="KW-0408">Iron</keyword>